<dbReference type="GeneID" id="98297744"/>
<dbReference type="EMBL" id="PPPX01000001">
    <property type="protein sequence ID" value="POA10150.1"/>
    <property type="molecule type" value="Genomic_DNA"/>
</dbReference>
<protein>
    <submittedName>
        <fullName evidence="10">Preprotein translocase subunit YajC</fullName>
    </submittedName>
</protein>
<keyword evidence="4" id="KW-1003">Cell membrane</keyword>
<comment type="similarity">
    <text evidence="2">Belongs to the YajC family.</text>
</comment>
<evidence type="ECO:0000256" key="8">
    <source>
        <dbReference type="ARBA" id="ARBA00023010"/>
    </source>
</evidence>
<dbReference type="PANTHER" id="PTHR33909:SF1">
    <property type="entry name" value="SEC TRANSLOCON ACCESSORY COMPLEX SUBUNIT YAJC"/>
    <property type="match status" value="1"/>
</dbReference>
<dbReference type="GO" id="GO:0005886">
    <property type="term" value="C:plasma membrane"/>
    <property type="evidence" value="ECO:0007669"/>
    <property type="project" value="UniProtKB-SubCell"/>
</dbReference>
<organism evidence="10 11">
    <name type="scientific">Staphylococcus argensis</name>
    <dbReference type="NCBI Taxonomy" id="1607738"/>
    <lineage>
        <taxon>Bacteria</taxon>
        <taxon>Bacillati</taxon>
        <taxon>Bacillota</taxon>
        <taxon>Bacilli</taxon>
        <taxon>Bacillales</taxon>
        <taxon>Staphylococcaceae</taxon>
        <taxon>Staphylococcus</taxon>
    </lineage>
</organism>
<sequence>MQIIIIVVLFLVMYLFMVRPQQKRQKQHREMLSQLESGQHVTTLGGIKAKVRSVDDNVVVLVLNDKGEELAIEKQAIKQIDPS</sequence>
<evidence type="ECO:0000313" key="11">
    <source>
        <dbReference type="Proteomes" id="UP000242712"/>
    </source>
</evidence>
<dbReference type="Pfam" id="PF02699">
    <property type="entry name" value="YajC"/>
    <property type="match status" value="1"/>
</dbReference>
<dbReference type="GO" id="GO:0015031">
    <property type="term" value="P:protein transport"/>
    <property type="evidence" value="ECO:0007669"/>
    <property type="project" value="UniProtKB-KW"/>
</dbReference>
<evidence type="ECO:0000256" key="3">
    <source>
        <dbReference type="ARBA" id="ARBA00022448"/>
    </source>
</evidence>
<keyword evidence="8" id="KW-0811">Translocation</keyword>
<evidence type="ECO:0000256" key="1">
    <source>
        <dbReference type="ARBA" id="ARBA00004162"/>
    </source>
</evidence>
<dbReference type="InterPro" id="IPR003849">
    <property type="entry name" value="Preprotein_translocase_YajC"/>
</dbReference>
<dbReference type="Proteomes" id="UP000242712">
    <property type="component" value="Unassembled WGS sequence"/>
</dbReference>
<dbReference type="SMART" id="SM01323">
    <property type="entry name" value="YajC"/>
    <property type="match status" value="1"/>
</dbReference>
<dbReference type="OrthoDB" id="9800132at2"/>
<evidence type="ECO:0000256" key="7">
    <source>
        <dbReference type="ARBA" id="ARBA00022989"/>
    </source>
</evidence>
<keyword evidence="6" id="KW-0653">Protein transport</keyword>
<dbReference type="RefSeq" id="WP_082144720.1">
    <property type="nucleotide sequence ID" value="NZ_CBCRVO010000001.1"/>
</dbReference>
<keyword evidence="9" id="KW-0472">Membrane</keyword>
<keyword evidence="5" id="KW-0812">Transmembrane</keyword>
<accession>A0A2K4FFJ7</accession>
<comment type="subcellular location">
    <subcellularLocation>
        <location evidence="1">Cell membrane</location>
        <topology evidence="1">Single-pass membrane protein</topology>
    </subcellularLocation>
</comment>
<gene>
    <name evidence="10" type="primary">yajC</name>
    <name evidence="10" type="ORF">CD039_05220</name>
</gene>
<dbReference type="NCBIfam" id="TIGR00739">
    <property type="entry name" value="yajC"/>
    <property type="match status" value="1"/>
</dbReference>
<proteinExistence type="inferred from homology"/>
<name>A0A2K4FFJ7_9STAP</name>
<keyword evidence="11" id="KW-1185">Reference proteome</keyword>
<dbReference type="AlphaFoldDB" id="A0A2K4FFJ7"/>
<evidence type="ECO:0000256" key="9">
    <source>
        <dbReference type="ARBA" id="ARBA00023136"/>
    </source>
</evidence>
<evidence type="ECO:0000256" key="5">
    <source>
        <dbReference type="ARBA" id="ARBA00022692"/>
    </source>
</evidence>
<reference evidence="10 11" key="1">
    <citation type="submission" date="2017-08" db="EMBL/GenBank/DDBJ databases">
        <title>Draft genome sequences of 64 type strains of genus Staph aureus.</title>
        <authorList>
            <person name="Cole K."/>
            <person name="Golubchik T."/>
            <person name="Russell J."/>
            <person name="Foster D."/>
            <person name="Llewelyn M."/>
            <person name="Wilson D."/>
            <person name="Crook D."/>
            <person name="Paul J."/>
        </authorList>
    </citation>
    <scope>NUCLEOTIDE SEQUENCE [LARGE SCALE GENOMIC DNA]</scope>
    <source>
        <strain evidence="10 11">DSM 29875</strain>
    </source>
</reference>
<evidence type="ECO:0000313" key="10">
    <source>
        <dbReference type="EMBL" id="POA10150.1"/>
    </source>
</evidence>
<keyword evidence="7" id="KW-1133">Transmembrane helix</keyword>
<evidence type="ECO:0000256" key="6">
    <source>
        <dbReference type="ARBA" id="ARBA00022927"/>
    </source>
</evidence>
<keyword evidence="3" id="KW-0813">Transport</keyword>
<evidence type="ECO:0000256" key="4">
    <source>
        <dbReference type="ARBA" id="ARBA00022475"/>
    </source>
</evidence>
<comment type="caution">
    <text evidence="10">The sequence shown here is derived from an EMBL/GenBank/DDBJ whole genome shotgun (WGS) entry which is preliminary data.</text>
</comment>
<dbReference type="PANTHER" id="PTHR33909">
    <property type="entry name" value="SEC TRANSLOCON ACCESSORY COMPLEX SUBUNIT YAJC"/>
    <property type="match status" value="1"/>
</dbReference>
<dbReference type="PRINTS" id="PR01853">
    <property type="entry name" value="YAJCTRNLCASE"/>
</dbReference>
<evidence type="ECO:0000256" key="2">
    <source>
        <dbReference type="ARBA" id="ARBA00006742"/>
    </source>
</evidence>